<accession>A0A2T5YD24</accession>
<proteinExistence type="predicted"/>
<name>A0A2T5YD24_9BACT</name>
<dbReference type="Proteomes" id="UP000244225">
    <property type="component" value="Unassembled WGS sequence"/>
</dbReference>
<comment type="caution">
    <text evidence="1">The sequence shown here is derived from an EMBL/GenBank/DDBJ whole genome shotgun (WGS) entry which is preliminary data.</text>
</comment>
<keyword evidence="2" id="KW-1185">Reference proteome</keyword>
<evidence type="ECO:0000313" key="1">
    <source>
        <dbReference type="EMBL" id="PTX14447.1"/>
    </source>
</evidence>
<reference evidence="1 2" key="1">
    <citation type="submission" date="2018-04" db="EMBL/GenBank/DDBJ databases">
        <title>Genomic Encyclopedia of Archaeal and Bacterial Type Strains, Phase II (KMG-II): from individual species to whole genera.</title>
        <authorList>
            <person name="Goeker M."/>
        </authorList>
    </citation>
    <scope>NUCLEOTIDE SEQUENCE [LARGE SCALE GENOMIC DNA]</scope>
    <source>
        <strain evidence="1 2">DSM 100162</strain>
    </source>
</reference>
<gene>
    <name evidence="1" type="ORF">C8N40_111112</name>
</gene>
<evidence type="ECO:0000313" key="2">
    <source>
        <dbReference type="Proteomes" id="UP000244225"/>
    </source>
</evidence>
<dbReference type="AlphaFoldDB" id="A0A2T5YD24"/>
<protein>
    <submittedName>
        <fullName evidence="1">Uncharacterized protein</fullName>
    </submittedName>
</protein>
<sequence>MIWQPITPETKLKIGTKVLLVDRVDSPDKYWSAEVRKDNEVRTEGIALVLRIFTHYCLITPPTE</sequence>
<dbReference type="RefSeq" id="WP_108213372.1">
    <property type="nucleotide sequence ID" value="NZ_QBKI01000011.1"/>
</dbReference>
<organism evidence="1 2">
    <name type="scientific">Pontibacter mucosus</name>
    <dbReference type="NCBI Taxonomy" id="1649266"/>
    <lineage>
        <taxon>Bacteria</taxon>
        <taxon>Pseudomonadati</taxon>
        <taxon>Bacteroidota</taxon>
        <taxon>Cytophagia</taxon>
        <taxon>Cytophagales</taxon>
        <taxon>Hymenobacteraceae</taxon>
        <taxon>Pontibacter</taxon>
    </lineage>
</organism>
<dbReference type="EMBL" id="QBKI01000011">
    <property type="protein sequence ID" value="PTX14447.1"/>
    <property type="molecule type" value="Genomic_DNA"/>
</dbReference>